<dbReference type="GO" id="GO:0009236">
    <property type="term" value="P:cobalamin biosynthetic process"/>
    <property type="evidence" value="ECO:0007669"/>
    <property type="project" value="UniProtKB-UniPathway"/>
</dbReference>
<reference evidence="8 9" key="1">
    <citation type="submission" date="2016-04" db="EMBL/GenBank/DDBJ databases">
        <title>Genome sequence of Methanobrevibacter cuticularis DSM 11139.</title>
        <authorList>
            <person name="Poehlein A."/>
            <person name="Seedorf H."/>
            <person name="Daniel R."/>
        </authorList>
    </citation>
    <scope>NUCLEOTIDE SEQUENCE [LARGE SCALE GENOMIC DNA]</scope>
    <source>
        <strain evidence="8 9">DSM 11139</strain>
    </source>
</reference>
<dbReference type="RefSeq" id="WP_067260595.1">
    <property type="nucleotide sequence ID" value="NZ_LWMW01000158.1"/>
</dbReference>
<dbReference type="GO" id="GO:0008168">
    <property type="term" value="F:methyltransferase activity"/>
    <property type="evidence" value="ECO:0007669"/>
    <property type="project" value="UniProtKB-KW"/>
</dbReference>
<evidence type="ECO:0000256" key="4">
    <source>
        <dbReference type="ARBA" id="ARBA00022679"/>
    </source>
</evidence>
<dbReference type="InterPro" id="IPR007212">
    <property type="entry name" value="Zf-like"/>
</dbReference>
<dbReference type="CDD" id="cd11646">
    <property type="entry name" value="Precorrin_3B_C17_MT"/>
    <property type="match status" value="1"/>
</dbReference>
<dbReference type="STRING" id="47311.MBCUT_20040"/>
<evidence type="ECO:0000313" key="8">
    <source>
        <dbReference type="EMBL" id="KZX14614.1"/>
    </source>
</evidence>
<dbReference type="Pfam" id="PF04071">
    <property type="entry name" value="zf-like"/>
    <property type="match status" value="1"/>
</dbReference>
<comment type="pathway">
    <text evidence="1">Cofactor biosynthesis; adenosylcobalamin biosynthesis.</text>
</comment>
<feature type="domain" description="Cysteine-rich small" evidence="7">
    <location>
        <begin position="261"/>
        <end position="329"/>
    </location>
</feature>
<evidence type="ECO:0000256" key="3">
    <source>
        <dbReference type="ARBA" id="ARBA00022603"/>
    </source>
</evidence>
<dbReference type="InterPro" id="IPR006363">
    <property type="entry name" value="Cbl_synth_CobJ/CibH_dom"/>
</dbReference>
<evidence type="ECO:0000256" key="2">
    <source>
        <dbReference type="ARBA" id="ARBA00022573"/>
    </source>
</evidence>
<feature type="domain" description="Tetrapyrrole methylase" evidence="6">
    <location>
        <begin position="1"/>
        <end position="182"/>
    </location>
</feature>
<organism evidence="8 9">
    <name type="scientific">Methanobrevibacter cuticularis</name>
    <dbReference type="NCBI Taxonomy" id="47311"/>
    <lineage>
        <taxon>Archaea</taxon>
        <taxon>Methanobacteriati</taxon>
        <taxon>Methanobacteriota</taxon>
        <taxon>Methanomada group</taxon>
        <taxon>Methanobacteria</taxon>
        <taxon>Methanobacteriales</taxon>
        <taxon>Methanobacteriaceae</taxon>
        <taxon>Methanobrevibacter</taxon>
    </lineage>
</organism>
<keyword evidence="5" id="KW-0949">S-adenosyl-L-methionine</keyword>
<keyword evidence="2" id="KW-0169">Cobalamin biosynthesis</keyword>
<keyword evidence="9" id="KW-1185">Reference proteome</keyword>
<evidence type="ECO:0000256" key="1">
    <source>
        <dbReference type="ARBA" id="ARBA00004953"/>
    </source>
</evidence>
<dbReference type="EMBL" id="LWMW01000158">
    <property type="protein sequence ID" value="KZX14614.1"/>
    <property type="molecule type" value="Genomic_DNA"/>
</dbReference>
<keyword evidence="3 8" id="KW-0489">Methyltransferase</keyword>
<dbReference type="InterPro" id="IPR014777">
    <property type="entry name" value="4pyrrole_Mease_sub1"/>
</dbReference>
<evidence type="ECO:0000259" key="7">
    <source>
        <dbReference type="Pfam" id="PF04071"/>
    </source>
</evidence>
<dbReference type="UniPathway" id="UPA00148"/>
<dbReference type="InterPro" id="IPR000878">
    <property type="entry name" value="4pyrrol_Mease"/>
</dbReference>
<proteinExistence type="predicted"/>
<keyword evidence="4 8" id="KW-0808">Transferase</keyword>
<dbReference type="Pfam" id="PF00590">
    <property type="entry name" value="TP_methylase"/>
    <property type="match status" value="1"/>
</dbReference>
<dbReference type="NCBIfam" id="TIGR01466">
    <property type="entry name" value="cobJ_cbiH"/>
    <property type="match status" value="1"/>
</dbReference>
<dbReference type="InterPro" id="IPR051810">
    <property type="entry name" value="Precorrin_MeTrfase"/>
</dbReference>
<dbReference type="Gene3D" id="3.30.950.10">
    <property type="entry name" value="Methyltransferase, Cobalt-precorrin-4 Transmethylase, Domain 2"/>
    <property type="match status" value="1"/>
</dbReference>
<dbReference type="PATRIC" id="fig|47311.3.peg.2188"/>
<dbReference type="Proteomes" id="UP000077275">
    <property type="component" value="Unassembled WGS sequence"/>
</dbReference>
<gene>
    <name evidence="8" type="primary">cbiH_2</name>
    <name evidence="8" type="ORF">MBCUT_20040</name>
</gene>
<protein>
    <submittedName>
        <fullName evidence="8">Cobalt-precorrin-3B C(17)-methyltransferase</fullName>
        <ecNumber evidence="8">2.1.1.-</ecNumber>
    </submittedName>
</protein>
<dbReference type="AlphaFoldDB" id="A0A166CKS3"/>
<dbReference type="InterPro" id="IPR035996">
    <property type="entry name" value="4pyrrol_Methylase_sf"/>
</dbReference>
<evidence type="ECO:0000313" key="9">
    <source>
        <dbReference type="Proteomes" id="UP000077275"/>
    </source>
</evidence>
<dbReference type="GO" id="GO:0032259">
    <property type="term" value="P:methylation"/>
    <property type="evidence" value="ECO:0007669"/>
    <property type="project" value="UniProtKB-KW"/>
</dbReference>
<dbReference type="OrthoDB" id="35891at2157"/>
<dbReference type="SUPFAM" id="SSF53790">
    <property type="entry name" value="Tetrapyrrole methylase"/>
    <property type="match status" value="1"/>
</dbReference>
<accession>A0A166CKS3</accession>
<dbReference type="Gene3D" id="3.40.1010.10">
    <property type="entry name" value="Cobalt-precorrin-4 Transmethylase, Domain 1"/>
    <property type="match status" value="1"/>
</dbReference>
<name>A0A166CKS3_9EURY</name>
<dbReference type="EC" id="2.1.1.-" evidence="8"/>
<evidence type="ECO:0000259" key="6">
    <source>
        <dbReference type="Pfam" id="PF00590"/>
    </source>
</evidence>
<dbReference type="PANTHER" id="PTHR47036">
    <property type="entry name" value="COBALT-FACTOR III C(17)-METHYLTRANSFERASE-RELATED"/>
    <property type="match status" value="1"/>
</dbReference>
<comment type="caution">
    <text evidence="8">The sequence shown here is derived from an EMBL/GenBank/DDBJ whole genome shotgun (WGS) entry which is preliminary data.</text>
</comment>
<sequence>MINIIGIGPNRENITISALKALEESDVVIGYKKYINSIADLIEKKEVFKKGMGDEIARGELAISKSLEGKNVALVSSGDPGVYGMANLMFQLIGKYDGIKLKVFPGVTSLNYSASLLGAPLHDFAAISLSDILTPLSEIEKKIEYAIKADFIIAIYNPISKTRKKPFKRFQEILNELKDPTTLIGIVDSTQNPSKTKIITLNQLDEDEINMSTTLIIGNSLTYEYDGYMITPRGYVVKAPIHPLANDFYTKYLDMETPTGLNKSCEYYPCHSDPQYCDFCYCPFYPCGDSSTGGKWIKNKNVWSCEDCEWIHEKNTIKCIKDSLPTILKNPEDLKSKKKELLKLRRHCILATR</sequence>
<dbReference type="InterPro" id="IPR014776">
    <property type="entry name" value="4pyrrole_Mease_sub2"/>
</dbReference>
<dbReference type="PANTHER" id="PTHR47036:SF1">
    <property type="entry name" value="COBALT-FACTOR III C(17)-METHYLTRANSFERASE-RELATED"/>
    <property type="match status" value="1"/>
</dbReference>
<evidence type="ECO:0000256" key="5">
    <source>
        <dbReference type="ARBA" id="ARBA00022691"/>
    </source>
</evidence>